<dbReference type="PANTHER" id="PTHR13605:SF4">
    <property type="entry name" value="ER MEMBRANE PROTEIN COMPLEX SUBUNIT 7"/>
    <property type="match status" value="1"/>
</dbReference>
<keyword evidence="3 7" id="KW-0812">Transmembrane</keyword>
<keyword evidence="6 7" id="KW-0472">Membrane</keyword>
<dbReference type="InterPro" id="IPR019008">
    <property type="entry name" value="Beta_sandwich_EMC7"/>
</dbReference>
<comment type="similarity">
    <text evidence="2">Belongs to the EMC7 family.</text>
</comment>
<evidence type="ECO:0000259" key="9">
    <source>
        <dbReference type="Pfam" id="PF09430"/>
    </source>
</evidence>
<evidence type="ECO:0000313" key="10">
    <source>
        <dbReference type="EMBL" id="KAK5648961.1"/>
    </source>
</evidence>
<feature type="signal peptide" evidence="8">
    <location>
        <begin position="1"/>
        <end position="30"/>
    </location>
</feature>
<evidence type="ECO:0000256" key="4">
    <source>
        <dbReference type="ARBA" id="ARBA00022729"/>
    </source>
</evidence>
<keyword evidence="11" id="KW-1185">Reference proteome</keyword>
<accession>A0AAN7VR65</accession>
<feature type="transmembrane region" description="Helical" evidence="7">
    <location>
        <begin position="161"/>
        <end position="181"/>
    </location>
</feature>
<comment type="subcellular location">
    <subcellularLocation>
        <location evidence="1">Membrane</location>
        <topology evidence="1">Single-pass membrane protein</topology>
    </subcellularLocation>
</comment>
<keyword evidence="5 7" id="KW-1133">Transmembrane helix</keyword>
<dbReference type="GO" id="GO:0030246">
    <property type="term" value="F:carbohydrate binding"/>
    <property type="evidence" value="ECO:0007669"/>
    <property type="project" value="InterPro"/>
</dbReference>
<dbReference type="PANTHER" id="PTHR13605">
    <property type="entry name" value="ER MEMBRANE PROTEIN COMPLEX SUBUNIT 7"/>
    <property type="match status" value="1"/>
</dbReference>
<keyword evidence="4 8" id="KW-0732">Signal</keyword>
<sequence length="234" mass="27166">MVMHKMTFAMNKHLLIFNLIFVTYLKVVSSENSIEEDNDTQGRYLIEGKVFPADHPFTPPNWQASTQLHVNGGEYIGFVKEDGSFIVHNIPSGSYILEVLHPEFSYEQVRVEINSKGKFRARKVNHIQTSAVVQVPYPLKLKPLGKTRYFQIREQWRITDFLFNPMILMMFLPLLLIMILPKMLNDPETKREMEQIGSLTKFEMPEVSDYVTNFLAGTSQTQHAKKNAKNKKRQ</sequence>
<feature type="chain" id="PRO_5042939644" description="ER membrane protein complex subunit 7 beta-sandwich domain-containing protein" evidence="8">
    <location>
        <begin position="31"/>
        <end position="234"/>
    </location>
</feature>
<name>A0AAN7VR65_9COLE</name>
<reference evidence="10 11" key="1">
    <citation type="journal article" date="2024" name="Insects">
        <title>An Improved Chromosome-Level Genome Assembly of the Firefly Pyrocoelia pectoralis.</title>
        <authorList>
            <person name="Fu X."/>
            <person name="Meyer-Rochow V.B."/>
            <person name="Ballantyne L."/>
            <person name="Zhu X."/>
        </authorList>
    </citation>
    <scope>NUCLEOTIDE SEQUENCE [LARGE SCALE GENOMIC DNA]</scope>
    <source>
        <strain evidence="10">XCY_ONT2</strain>
    </source>
</reference>
<dbReference type="InterPro" id="IPR013784">
    <property type="entry name" value="Carb-bd-like_fold"/>
</dbReference>
<organism evidence="10 11">
    <name type="scientific">Pyrocoelia pectoralis</name>
    <dbReference type="NCBI Taxonomy" id="417401"/>
    <lineage>
        <taxon>Eukaryota</taxon>
        <taxon>Metazoa</taxon>
        <taxon>Ecdysozoa</taxon>
        <taxon>Arthropoda</taxon>
        <taxon>Hexapoda</taxon>
        <taxon>Insecta</taxon>
        <taxon>Pterygota</taxon>
        <taxon>Neoptera</taxon>
        <taxon>Endopterygota</taxon>
        <taxon>Coleoptera</taxon>
        <taxon>Polyphaga</taxon>
        <taxon>Elateriformia</taxon>
        <taxon>Elateroidea</taxon>
        <taxon>Lampyridae</taxon>
        <taxon>Lampyrinae</taxon>
        <taxon>Pyrocoelia</taxon>
    </lineage>
</organism>
<evidence type="ECO:0000256" key="3">
    <source>
        <dbReference type="ARBA" id="ARBA00022692"/>
    </source>
</evidence>
<dbReference type="EMBL" id="JAVRBK010000002">
    <property type="protein sequence ID" value="KAK5648961.1"/>
    <property type="molecule type" value="Genomic_DNA"/>
</dbReference>
<dbReference type="GO" id="GO:0072546">
    <property type="term" value="C:EMC complex"/>
    <property type="evidence" value="ECO:0007669"/>
    <property type="project" value="TreeGrafter"/>
</dbReference>
<evidence type="ECO:0000256" key="7">
    <source>
        <dbReference type="SAM" id="Phobius"/>
    </source>
</evidence>
<dbReference type="InterPro" id="IPR039163">
    <property type="entry name" value="EMC7"/>
</dbReference>
<protein>
    <recommendedName>
        <fullName evidence="9">ER membrane protein complex subunit 7 beta-sandwich domain-containing protein</fullName>
    </recommendedName>
</protein>
<dbReference type="AlphaFoldDB" id="A0AAN7VR65"/>
<feature type="domain" description="ER membrane protein complex subunit 7 beta-sandwich" evidence="9">
    <location>
        <begin position="59"/>
        <end position="169"/>
    </location>
</feature>
<comment type="caution">
    <text evidence="10">The sequence shown here is derived from an EMBL/GenBank/DDBJ whole genome shotgun (WGS) entry which is preliminary data.</text>
</comment>
<evidence type="ECO:0000256" key="5">
    <source>
        <dbReference type="ARBA" id="ARBA00022989"/>
    </source>
</evidence>
<dbReference type="Proteomes" id="UP001329430">
    <property type="component" value="Chromosome 2"/>
</dbReference>
<evidence type="ECO:0000256" key="6">
    <source>
        <dbReference type="ARBA" id="ARBA00023136"/>
    </source>
</evidence>
<dbReference type="SUPFAM" id="SSF49452">
    <property type="entry name" value="Starch-binding domain-like"/>
    <property type="match status" value="1"/>
</dbReference>
<gene>
    <name evidence="10" type="ORF">RI129_003853</name>
</gene>
<proteinExistence type="inferred from homology"/>
<evidence type="ECO:0000313" key="11">
    <source>
        <dbReference type="Proteomes" id="UP001329430"/>
    </source>
</evidence>
<evidence type="ECO:0000256" key="2">
    <source>
        <dbReference type="ARBA" id="ARBA00008880"/>
    </source>
</evidence>
<dbReference type="Pfam" id="PF09430">
    <property type="entry name" value="EMC7_beta-sandw"/>
    <property type="match status" value="1"/>
</dbReference>
<evidence type="ECO:0000256" key="1">
    <source>
        <dbReference type="ARBA" id="ARBA00004167"/>
    </source>
</evidence>
<evidence type="ECO:0000256" key="8">
    <source>
        <dbReference type="SAM" id="SignalP"/>
    </source>
</evidence>